<keyword evidence="2" id="KW-0012">Acyltransferase</keyword>
<dbReference type="InterPro" id="IPR016181">
    <property type="entry name" value="Acyl_CoA_acyltransferase"/>
</dbReference>
<dbReference type="GO" id="GO:0008999">
    <property type="term" value="F:protein-N-terminal-alanine acetyltransferase activity"/>
    <property type="evidence" value="ECO:0007669"/>
    <property type="project" value="TreeGrafter"/>
</dbReference>
<accession>U4P5C7</accession>
<protein>
    <submittedName>
        <fullName evidence="5">Ribosomal-protein-alanine acetyltransferase</fullName>
    </submittedName>
</protein>
<dbReference type="PANTHER" id="PTHR43792:SF8">
    <property type="entry name" value="[RIBOSOMAL PROTEIN US5]-ALANINE N-ACETYLTRANSFERASE"/>
    <property type="match status" value="1"/>
</dbReference>
<dbReference type="PATRIC" id="fig|935198.13.peg.1709"/>
<dbReference type="KEGG" id="cbk:CLL_A1761"/>
<evidence type="ECO:0000256" key="2">
    <source>
        <dbReference type="ARBA" id="ARBA00023315"/>
    </source>
</evidence>
<dbReference type="PANTHER" id="PTHR43792">
    <property type="entry name" value="GNAT FAMILY, PUTATIVE (AFU_ORTHOLOGUE AFUA_3G00765)-RELATED-RELATED"/>
    <property type="match status" value="1"/>
</dbReference>
<dbReference type="Gene3D" id="3.40.630.30">
    <property type="match status" value="1"/>
</dbReference>
<dbReference type="PROSITE" id="PS51186">
    <property type="entry name" value="GNAT"/>
    <property type="match status" value="1"/>
</dbReference>
<feature type="domain" description="N-acetyltransferase" evidence="4">
    <location>
        <begin position="11"/>
        <end position="165"/>
    </location>
</feature>
<evidence type="ECO:0000313" key="5">
    <source>
        <dbReference type="EMBL" id="ACD24146.1"/>
    </source>
</evidence>
<dbReference type="InterPro" id="IPR051531">
    <property type="entry name" value="N-acetyltransferase"/>
</dbReference>
<dbReference type="SUPFAM" id="SSF55729">
    <property type="entry name" value="Acyl-CoA N-acyltransferases (Nat)"/>
    <property type="match status" value="1"/>
</dbReference>
<comment type="similarity">
    <text evidence="3">Belongs to the acetyltransferase family. RimJ subfamily.</text>
</comment>
<keyword evidence="1" id="KW-0808">Transferase</keyword>
<reference evidence="5" key="2">
    <citation type="submission" date="2009-08" db="EMBL/GenBank/DDBJ databases">
        <authorList>
            <person name="Shrivastava S."/>
            <person name="Brinkac L.M."/>
            <person name="Dodson R.J."/>
            <person name="Harkins D.M."/>
            <person name="Durkin A.S."/>
            <person name="Sutton G."/>
        </authorList>
    </citation>
    <scope>NUCLEOTIDE SEQUENCE</scope>
    <source>
        <strain evidence="5">Eklund 17B</strain>
    </source>
</reference>
<proteinExistence type="inferred from homology"/>
<reference evidence="5" key="1">
    <citation type="submission" date="2009-06" db="EMBL/GenBank/DDBJ databases">
        <authorList>
            <consortium name="US DOE Joint Genome Institute (JGI-PGF)"/>
            <person name="Lucas S."/>
            <person name="Copeland A."/>
            <person name="Lapidus A."/>
            <person name="Glavina del Rio T."/>
            <person name="Dalin E."/>
            <person name="Tice H."/>
            <person name="Bruce D."/>
            <person name="Goodwin L."/>
            <person name="Pitluck S."/>
            <person name="Kyrpides N."/>
            <person name="Mavromatis K."/>
            <person name="Ivanova N."/>
            <person name="Saunders E."/>
            <person name="Brettin T."/>
            <person name="Detter J.C."/>
            <person name="Han C."/>
            <person name="Larimer F."/>
            <person name="Land M."/>
            <person name="Hauser L."/>
            <person name="Markowitz V."/>
            <person name="Cheng J.-F."/>
            <person name="Hugenholtz P."/>
            <person name="Woyke T."/>
            <person name="Wu D."/>
            <person name="Gronow S."/>
            <person name="Klenk H.-P."/>
            <person name="Eisen J.A."/>
        </authorList>
    </citation>
    <scope>NUCLEOTIDE SEQUENCE</scope>
    <source>
        <strain evidence="5">Eklund 17B</strain>
    </source>
</reference>
<gene>
    <name evidence="5" type="ordered locus">CLL_A1761</name>
</gene>
<dbReference type="HOGENOM" id="CLU_013985_3_6_9"/>
<evidence type="ECO:0000256" key="1">
    <source>
        <dbReference type="ARBA" id="ARBA00022679"/>
    </source>
</evidence>
<name>B2TI62_CLOBB</name>
<dbReference type="AlphaFoldDB" id="B2TI62"/>
<evidence type="ECO:0000259" key="4">
    <source>
        <dbReference type="PROSITE" id="PS51186"/>
    </source>
</evidence>
<organism evidence="5">
    <name type="scientific">Clostridium botulinum (strain Eklund 17B / Type B)</name>
    <dbReference type="NCBI Taxonomy" id="935198"/>
    <lineage>
        <taxon>Bacteria</taxon>
        <taxon>Bacillati</taxon>
        <taxon>Bacillota</taxon>
        <taxon>Clostridia</taxon>
        <taxon>Eubacteriales</taxon>
        <taxon>Clostridiaceae</taxon>
        <taxon>Clostridium</taxon>
    </lineage>
</organism>
<dbReference type="Pfam" id="PF13302">
    <property type="entry name" value="Acetyltransf_3"/>
    <property type="match status" value="1"/>
</dbReference>
<evidence type="ECO:0000256" key="3">
    <source>
        <dbReference type="ARBA" id="ARBA00038502"/>
    </source>
</evidence>
<dbReference type="GO" id="GO:0005737">
    <property type="term" value="C:cytoplasm"/>
    <property type="evidence" value="ECO:0007669"/>
    <property type="project" value="TreeGrafter"/>
</dbReference>
<sequence>MDMKNLESNRLILRPWKINDLDDLHEFTSDKKVAKLAGFNVRKTKKETLNILNQFIIDSSKSLWAIELKECNKAIGWIELHNLYEETYINSKEIGFVLSQEYWGRGLMPEAINLVLNYAFNEEKVNYIICTHFVGNIQSKRVISKCGFEFVMENNDKVYYCLNKY</sequence>
<dbReference type="InterPro" id="IPR000182">
    <property type="entry name" value="GNAT_dom"/>
</dbReference>
<accession>B2TI62</accession>
<dbReference type="EMBL" id="CP001056">
    <property type="protein sequence ID" value="ACD24146.1"/>
    <property type="molecule type" value="Genomic_DNA"/>
</dbReference>